<dbReference type="Gene3D" id="2.40.70.10">
    <property type="entry name" value="Acid Proteases"/>
    <property type="match status" value="1"/>
</dbReference>
<feature type="region of interest" description="Disordered" evidence="1">
    <location>
        <begin position="918"/>
        <end position="955"/>
    </location>
</feature>
<dbReference type="EMBL" id="BKCJ010002082">
    <property type="protein sequence ID" value="GEU46116.1"/>
    <property type="molecule type" value="Genomic_DNA"/>
</dbReference>
<dbReference type="SUPFAM" id="SSF50630">
    <property type="entry name" value="Acid proteases"/>
    <property type="match status" value="1"/>
</dbReference>
<name>A0A6L2K9T1_TANCI</name>
<dbReference type="InterPro" id="IPR032567">
    <property type="entry name" value="RTL1-rel"/>
</dbReference>
<feature type="compositionally biased region" description="Low complexity" evidence="1">
    <location>
        <begin position="396"/>
        <end position="405"/>
    </location>
</feature>
<gene>
    <name evidence="2" type="ORF">Tci_018094</name>
</gene>
<evidence type="ECO:0000256" key="1">
    <source>
        <dbReference type="SAM" id="MobiDB-lite"/>
    </source>
</evidence>
<accession>A0A6L2K9T1</accession>
<protein>
    <recommendedName>
        <fullName evidence="3">Reverse transcriptase domain-containing protein</fullName>
    </recommendedName>
</protein>
<evidence type="ECO:0008006" key="3">
    <source>
        <dbReference type="Google" id="ProtNLM"/>
    </source>
</evidence>
<dbReference type="InterPro" id="IPR021109">
    <property type="entry name" value="Peptidase_aspartic_dom_sf"/>
</dbReference>
<feature type="region of interest" description="Disordered" evidence="1">
    <location>
        <begin position="64"/>
        <end position="135"/>
    </location>
</feature>
<proteinExistence type="predicted"/>
<feature type="compositionally biased region" description="Basic and acidic residues" evidence="1">
    <location>
        <begin position="66"/>
        <end position="80"/>
    </location>
</feature>
<comment type="caution">
    <text evidence="2">The sequence shown here is derived from an EMBL/GenBank/DDBJ whole genome shotgun (WGS) entry which is preliminary data.</text>
</comment>
<dbReference type="InterPro" id="IPR043502">
    <property type="entry name" value="DNA/RNA_pol_sf"/>
</dbReference>
<dbReference type="Pfam" id="PF08284">
    <property type="entry name" value="RVP_2"/>
    <property type="match status" value="1"/>
</dbReference>
<dbReference type="CDD" id="cd00303">
    <property type="entry name" value="retropepsin_like"/>
    <property type="match status" value="1"/>
</dbReference>
<dbReference type="PANTHER" id="PTHR15503">
    <property type="entry name" value="LDOC1 RELATED"/>
    <property type="match status" value="1"/>
</dbReference>
<dbReference type="SUPFAM" id="SSF56672">
    <property type="entry name" value="DNA/RNA polymerases"/>
    <property type="match status" value="1"/>
</dbReference>
<organism evidence="2">
    <name type="scientific">Tanacetum cinerariifolium</name>
    <name type="common">Dalmatian daisy</name>
    <name type="synonym">Chrysanthemum cinerariifolium</name>
    <dbReference type="NCBI Taxonomy" id="118510"/>
    <lineage>
        <taxon>Eukaryota</taxon>
        <taxon>Viridiplantae</taxon>
        <taxon>Streptophyta</taxon>
        <taxon>Embryophyta</taxon>
        <taxon>Tracheophyta</taxon>
        <taxon>Spermatophyta</taxon>
        <taxon>Magnoliopsida</taxon>
        <taxon>eudicotyledons</taxon>
        <taxon>Gunneridae</taxon>
        <taxon>Pentapetalae</taxon>
        <taxon>asterids</taxon>
        <taxon>campanulids</taxon>
        <taxon>Asterales</taxon>
        <taxon>Asteraceae</taxon>
        <taxon>Asteroideae</taxon>
        <taxon>Anthemideae</taxon>
        <taxon>Anthemidinae</taxon>
        <taxon>Tanacetum</taxon>
    </lineage>
</organism>
<dbReference type="Gene3D" id="3.10.10.10">
    <property type="entry name" value="HIV Type 1 Reverse Transcriptase, subunit A, domain 1"/>
    <property type="match status" value="1"/>
</dbReference>
<feature type="compositionally biased region" description="Basic and acidic residues" evidence="1">
    <location>
        <begin position="923"/>
        <end position="934"/>
    </location>
</feature>
<feature type="region of interest" description="Disordered" evidence="1">
    <location>
        <begin position="383"/>
        <end position="409"/>
    </location>
</feature>
<reference evidence="2" key="1">
    <citation type="journal article" date="2019" name="Sci. Rep.">
        <title>Draft genome of Tanacetum cinerariifolium, the natural source of mosquito coil.</title>
        <authorList>
            <person name="Yamashiro T."/>
            <person name="Shiraishi A."/>
            <person name="Satake H."/>
            <person name="Nakayama K."/>
        </authorList>
    </citation>
    <scope>NUCLEOTIDE SEQUENCE</scope>
</reference>
<feature type="compositionally biased region" description="Polar residues" evidence="1">
    <location>
        <begin position="121"/>
        <end position="135"/>
    </location>
</feature>
<evidence type="ECO:0000313" key="2">
    <source>
        <dbReference type="EMBL" id="GEU46116.1"/>
    </source>
</evidence>
<sequence>MVDQWLGIVFEAFISQNKHNKAHKEGLPDNIQGNVIAANPARLQDTIRIANQLMDKKLQGYAARSAENKRRMESNPRDYRGQQPSFKRKNTTGQNVAIAYTARNNKRKGPGHLRKDCPKMRSQNHGNQTRNKTGGNEVTTKAYAIGGGGTNPDSNVVTGTFLLNNYYASMLFDSGADRSFVSTTFSDLLNVAPSTLDTSYAVKLADRRVSKTNIVLRGCTLRLVGYPFNIDLMPIELGSFDIIISIDWLAKYHALIICDEKVVRIPYGDEVLIIRGDNCDGGSRLNIISFPGATPIARAPYRLAPAKMQELSTQLQELFDRGFIRPSSSPWGAHNKDISTTTYVELYTYLKSYEPHAMKTLKKQEQSSSIVDPLAYLASTTQHLTPTQPTNPPPSTSSLTLPSQPAAQSSNDAMLATMNQIVNLLSGFKKQFLPTNNQFKTSSNLGSHATVTDNKGKLVICYNYRGEGHVSRQCKEKKRVKDSHYFKDKMLLMETKEKGAVLDAEAEAFLADVECTAPYDQPLTITTTNIFEINHEDVYDSDVDKGPHAATAFMANLTSTSRTNGETTSHVNEVDTDDNQIFDNVNHLLAHEMHQEEHLDFDVESNIDDNMILYHKYQLDSEVQDVLTEVSSMSPDEISMITMLDNLRNQLDGHLKVNEEQSMLNDSLRAKLARWKDDTIRRLHTQINSMSMLNVEPTVGSFDKQALETELTQLKDAITSVRIQNDGFKITALTVENAKLKSETLSKIHSKPIVPKKPKVLAPGIKPMSMSDTRNYSTLLAKREKVKRVEDHHRNLNKHNHVDSRLNVKRIGFVLNSNPVCNACKESLVFANHANCVVCNLKSVNVKTPMAKHNVKTTKKVWKAKVVSVRRSWVRGWALAGFAINLDATSATTWQPDPTRGNTLPRGGGYIGTANGWYEETDTQEKDKNKAKNDKSKHKMEKIEKDKSHSKPKVKVNPRKVKVIPDKAKAEKAKKIQFKGLKLSSPKSCINQRIQQGLILQLGESTTPGAVSIKL</sequence>
<dbReference type="AlphaFoldDB" id="A0A6L2K9T1"/>
<dbReference type="PANTHER" id="PTHR15503:SF45">
    <property type="entry name" value="RNA-DIRECTED DNA POLYMERASE HOMOLOG"/>
    <property type="match status" value="1"/>
</dbReference>